<reference evidence="9 10" key="1">
    <citation type="submission" date="2014-02" db="EMBL/GenBank/DDBJ databases">
        <title>The genome sequence of Colletotrichum fioriniae PJ7.</title>
        <authorList>
            <person name="Baroncelli R."/>
            <person name="Thon M.R."/>
        </authorList>
    </citation>
    <scope>NUCLEOTIDE SEQUENCE [LARGE SCALE GENOMIC DNA]</scope>
    <source>
        <strain evidence="9 10">PJ7</strain>
    </source>
</reference>
<sequence length="575" mass="62178">MTKTDDSPALKSPHSTANSQRRRNSRDLHQDDDVVVNDETPLLKASHSNMAVPSYQTPDLSLVAETEAPQQPVSWMSMPKKWQLGMVVFARLAEPLAERSLTSYLFYQLKFLSPSLPDSAIARQAGLLTAAFAAAQCVTGMLWGHVADSPLFGRKRVLLVGLLGTCISAIGMGLSTSYASVVFFRVLAGALNGNVGVLRTMISEIVEDKRYRSRAFLLLPMCFNVGVIIGPLLGGFLADPITSLPSIFGPGSYFGGKDGVEWMIRFPYALTNFVCSSILMIAALGVVLGLDETHPLRRHRRDRGRDLGRFILRKVFRVESPSNDYRLVGNGNNPTEAGDVEDQSSSSKPVEDKGRAPLRAICTRNVILTLVQNFSSALHVSAFNSILFVMLPAPQADNTNAQLPFRFTGGLGLSSQKVGFANTVIGAVGLPLQILLFPWISNRLGVLQSYRTFLPFSALAYCSLPYLALLSNKSPLLWPFLSVILSAQVMSRTFVGPATIMLVNDSAPHPALLATVHGVASSTSAAARMLGPTIGGTVLGWGLSNNFVGAPFWGITLVALINWSLLYVVREGNPI</sequence>
<dbReference type="Gene3D" id="1.20.1250.20">
    <property type="entry name" value="MFS general substrate transporter like domains"/>
    <property type="match status" value="1"/>
</dbReference>
<dbReference type="eggNOG" id="KOG2615">
    <property type="taxonomic scope" value="Eukaryota"/>
</dbReference>
<dbReference type="GO" id="GO:0022857">
    <property type="term" value="F:transmembrane transporter activity"/>
    <property type="evidence" value="ECO:0007669"/>
    <property type="project" value="InterPro"/>
</dbReference>
<feature type="transmembrane region" description="Helical" evidence="7">
    <location>
        <begin position="268"/>
        <end position="290"/>
    </location>
</feature>
<dbReference type="InterPro" id="IPR011701">
    <property type="entry name" value="MFS"/>
</dbReference>
<keyword evidence="4 7" id="KW-1133">Transmembrane helix</keyword>
<dbReference type="EMBL" id="JARH01000097">
    <property type="protein sequence ID" value="EXF85474.1"/>
    <property type="molecule type" value="Genomic_DNA"/>
</dbReference>
<dbReference type="InterPro" id="IPR036259">
    <property type="entry name" value="MFS_trans_sf"/>
</dbReference>
<dbReference type="PRINTS" id="PR01035">
    <property type="entry name" value="TCRTETA"/>
</dbReference>
<name>A0A010S4B6_9PEZI</name>
<feature type="transmembrane region" description="Helical" evidence="7">
    <location>
        <begin position="420"/>
        <end position="440"/>
    </location>
</feature>
<dbReference type="AlphaFoldDB" id="A0A010S4B6"/>
<comment type="caution">
    <text evidence="9">The sequence shown here is derived from an EMBL/GenBank/DDBJ whole genome shotgun (WGS) entry which is preliminary data.</text>
</comment>
<evidence type="ECO:0000256" key="3">
    <source>
        <dbReference type="ARBA" id="ARBA00022692"/>
    </source>
</evidence>
<proteinExistence type="predicted"/>
<feature type="transmembrane region" description="Helical" evidence="7">
    <location>
        <begin position="214"/>
        <end position="238"/>
    </location>
</feature>
<keyword evidence="2" id="KW-0813">Transport</keyword>
<evidence type="ECO:0000313" key="9">
    <source>
        <dbReference type="EMBL" id="EXF85474.1"/>
    </source>
</evidence>
<evidence type="ECO:0000256" key="7">
    <source>
        <dbReference type="SAM" id="Phobius"/>
    </source>
</evidence>
<protein>
    <submittedName>
        <fullName evidence="9">Major facilitator superfamily transporter</fullName>
    </submittedName>
</protein>
<evidence type="ECO:0000313" key="10">
    <source>
        <dbReference type="Proteomes" id="UP000020467"/>
    </source>
</evidence>
<dbReference type="InterPro" id="IPR001958">
    <property type="entry name" value="Tet-R_TetA/multi-R_MdtG-like"/>
</dbReference>
<feature type="domain" description="Major facilitator superfamily (MFS) profile" evidence="8">
    <location>
        <begin position="86"/>
        <end position="574"/>
    </location>
</feature>
<dbReference type="Proteomes" id="UP000020467">
    <property type="component" value="Unassembled WGS sequence"/>
</dbReference>
<evidence type="ECO:0000256" key="2">
    <source>
        <dbReference type="ARBA" id="ARBA00022448"/>
    </source>
</evidence>
<feature type="region of interest" description="Disordered" evidence="6">
    <location>
        <begin position="1"/>
        <end position="35"/>
    </location>
</feature>
<evidence type="ECO:0000256" key="1">
    <source>
        <dbReference type="ARBA" id="ARBA00004141"/>
    </source>
</evidence>
<dbReference type="HOGENOM" id="CLU_001265_54_5_1"/>
<dbReference type="Pfam" id="PF07690">
    <property type="entry name" value="MFS_1"/>
    <property type="match status" value="1"/>
</dbReference>
<gene>
    <name evidence="9" type="ORF">CFIO01_08982</name>
</gene>
<dbReference type="KEGG" id="cfj:CFIO01_08982"/>
<keyword evidence="10" id="KW-1185">Reference proteome</keyword>
<keyword evidence="3 7" id="KW-0812">Transmembrane</keyword>
<evidence type="ECO:0000256" key="4">
    <source>
        <dbReference type="ARBA" id="ARBA00022989"/>
    </source>
</evidence>
<feature type="region of interest" description="Disordered" evidence="6">
    <location>
        <begin position="325"/>
        <end position="353"/>
    </location>
</feature>
<dbReference type="PANTHER" id="PTHR23504:SF6">
    <property type="entry name" value="MULTIDRUG TRANSPORTER, PUTATIVE (AFU_ORTHOLOGUE AFUA_4G08740)-RELATED"/>
    <property type="match status" value="1"/>
</dbReference>
<dbReference type="InterPro" id="IPR020846">
    <property type="entry name" value="MFS_dom"/>
</dbReference>
<dbReference type="GO" id="GO:0016020">
    <property type="term" value="C:membrane"/>
    <property type="evidence" value="ECO:0007669"/>
    <property type="project" value="UniProtKB-SubCell"/>
</dbReference>
<feature type="transmembrane region" description="Helical" evidence="7">
    <location>
        <begin position="157"/>
        <end position="176"/>
    </location>
</feature>
<dbReference type="PROSITE" id="PS50850">
    <property type="entry name" value="MFS"/>
    <property type="match status" value="1"/>
</dbReference>
<organism evidence="9 10">
    <name type="scientific">Colletotrichum fioriniae PJ7</name>
    <dbReference type="NCBI Taxonomy" id="1445577"/>
    <lineage>
        <taxon>Eukaryota</taxon>
        <taxon>Fungi</taxon>
        <taxon>Dikarya</taxon>
        <taxon>Ascomycota</taxon>
        <taxon>Pezizomycotina</taxon>
        <taxon>Sordariomycetes</taxon>
        <taxon>Hypocreomycetidae</taxon>
        <taxon>Glomerellales</taxon>
        <taxon>Glomerellaceae</taxon>
        <taxon>Colletotrichum</taxon>
        <taxon>Colletotrichum acutatum species complex</taxon>
    </lineage>
</organism>
<keyword evidence="5 7" id="KW-0472">Membrane</keyword>
<accession>A0A010S4B6</accession>
<evidence type="ECO:0000259" key="8">
    <source>
        <dbReference type="PROSITE" id="PS50850"/>
    </source>
</evidence>
<evidence type="ECO:0000256" key="5">
    <source>
        <dbReference type="ARBA" id="ARBA00023136"/>
    </source>
</evidence>
<feature type="transmembrane region" description="Helical" evidence="7">
    <location>
        <begin position="125"/>
        <end position="145"/>
    </location>
</feature>
<dbReference type="SUPFAM" id="SSF103473">
    <property type="entry name" value="MFS general substrate transporter"/>
    <property type="match status" value="1"/>
</dbReference>
<dbReference type="PANTHER" id="PTHR23504">
    <property type="entry name" value="MAJOR FACILITATOR SUPERFAMILY DOMAIN-CONTAINING PROTEIN 10"/>
    <property type="match status" value="1"/>
</dbReference>
<dbReference type="OrthoDB" id="10262656at2759"/>
<feature type="transmembrane region" description="Helical" evidence="7">
    <location>
        <begin position="550"/>
        <end position="569"/>
    </location>
</feature>
<feature type="transmembrane region" description="Helical" evidence="7">
    <location>
        <begin position="452"/>
        <end position="469"/>
    </location>
</feature>
<evidence type="ECO:0000256" key="6">
    <source>
        <dbReference type="SAM" id="MobiDB-lite"/>
    </source>
</evidence>
<comment type="subcellular location">
    <subcellularLocation>
        <location evidence="1">Membrane</location>
        <topology evidence="1">Multi-pass membrane protein</topology>
    </subcellularLocation>
</comment>